<dbReference type="Proteomes" id="UP000283474">
    <property type="component" value="Chromosome"/>
</dbReference>
<protein>
    <recommendedName>
        <fullName evidence="1">SnoaL-like domain-containing protein</fullName>
    </recommendedName>
</protein>
<dbReference type="SUPFAM" id="SSF54427">
    <property type="entry name" value="NTF2-like"/>
    <property type="match status" value="1"/>
</dbReference>
<dbReference type="AlphaFoldDB" id="A0A410G7Y1"/>
<feature type="domain" description="SnoaL-like" evidence="1">
    <location>
        <begin position="7"/>
        <end position="122"/>
    </location>
</feature>
<dbReference type="EMBL" id="CP022987">
    <property type="protein sequence ID" value="QAA92414.1"/>
    <property type="molecule type" value="Genomic_DNA"/>
</dbReference>
<dbReference type="CDD" id="cd00531">
    <property type="entry name" value="NTF2_like"/>
    <property type="match status" value="1"/>
</dbReference>
<accession>A0A410G7Y1</accession>
<dbReference type="OrthoDB" id="8964892at2"/>
<dbReference type="Gene3D" id="3.10.450.50">
    <property type="match status" value="1"/>
</dbReference>
<proteinExistence type="predicted"/>
<keyword evidence="3" id="KW-1185">Reference proteome</keyword>
<dbReference type="KEGG" id="pus:CKA81_00045"/>
<dbReference type="InterPro" id="IPR032710">
    <property type="entry name" value="NTF2-like_dom_sf"/>
</dbReference>
<reference evidence="2 3" key="1">
    <citation type="submission" date="2017-08" db="EMBL/GenBank/DDBJ databases">
        <authorList>
            <person name="Park S.-J."/>
            <person name="Kim H."/>
        </authorList>
    </citation>
    <scope>NUCLEOTIDE SEQUENCE [LARGE SCALE GENOMIC DNA]</scope>
    <source>
        <strain evidence="3">ye3</strain>
    </source>
</reference>
<dbReference type="Pfam" id="PF13577">
    <property type="entry name" value="SnoaL_4"/>
    <property type="match status" value="1"/>
</dbReference>
<gene>
    <name evidence="2" type="ORF">CKA81_00045</name>
</gene>
<organism evidence="2 3">
    <name type="scientific">Pollutimonas thiosulfatoxidans</name>
    <dbReference type="NCBI Taxonomy" id="2028345"/>
    <lineage>
        <taxon>Bacteria</taxon>
        <taxon>Pseudomonadati</taxon>
        <taxon>Pseudomonadota</taxon>
        <taxon>Betaproteobacteria</taxon>
        <taxon>Burkholderiales</taxon>
        <taxon>Alcaligenaceae</taxon>
        <taxon>Pollutimonas</taxon>
    </lineage>
</organism>
<dbReference type="InterPro" id="IPR037401">
    <property type="entry name" value="SnoaL-like"/>
</dbReference>
<evidence type="ECO:0000313" key="2">
    <source>
        <dbReference type="EMBL" id="QAA92414.1"/>
    </source>
</evidence>
<sequence>MMKSEIRDMESTVYRFFRALDARDHAGVAALMAAKGTWVRQGTPLVGPDAVMQALEARDPERVTAHIVSNLWIETATATEARARFYMTAFETRPGQDTPQMLGVRDCVDDLILEDGMWRIWRKESRRILPAE</sequence>
<evidence type="ECO:0000259" key="1">
    <source>
        <dbReference type="Pfam" id="PF13577"/>
    </source>
</evidence>
<name>A0A410G7Y1_9BURK</name>
<evidence type="ECO:0000313" key="3">
    <source>
        <dbReference type="Proteomes" id="UP000283474"/>
    </source>
</evidence>